<feature type="chain" id="PRO_5016459345" evidence="4">
    <location>
        <begin position="29"/>
        <end position="562"/>
    </location>
</feature>
<feature type="domain" description="Peptidase A1" evidence="5">
    <location>
        <begin position="159"/>
        <end position="554"/>
    </location>
</feature>
<dbReference type="GeneID" id="37016559"/>
<comment type="similarity">
    <text evidence="1">Belongs to the peptidase A1 family.</text>
</comment>
<keyword evidence="7" id="KW-1185">Reference proteome</keyword>
<feature type="active site" evidence="2">
    <location>
        <position position="177"/>
    </location>
</feature>
<dbReference type="InterPro" id="IPR021109">
    <property type="entry name" value="Peptidase_aspartic_dom_sf"/>
</dbReference>
<dbReference type="GO" id="GO:0004190">
    <property type="term" value="F:aspartic-type endopeptidase activity"/>
    <property type="evidence" value="ECO:0007669"/>
    <property type="project" value="InterPro"/>
</dbReference>
<dbReference type="PANTHER" id="PTHR47966">
    <property type="entry name" value="BETA-SITE APP-CLEAVING ENZYME, ISOFORM A-RELATED"/>
    <property type="match status" value="1"/>
</dbReference>
<dbReference type="Gene3D" id="2.40.70.10">
    <property type="entry name" value="Acid Proteases"/>
    <property type="match status" value="2"/>
</dbReference>
<dbReference type="EMBL" id="KZ819323">
    <property type="protein sequence ID" value="PWN22116.1"/>
    <property type="molecule type" value="Genomic_DNA"/>
</dbReference>
<dbReference type="InterPro" id="IPR001461">
    <property type="entry name" value="Aspartic_peptidase_A1"/>
</dbReference>
<dbReference type="PROSITE" id="PS51767">
    <property type="entry name" value="PEPTIDASE_A1"/>
    <property type="match status" value="1"/>
</dbReference>
<evidence type="ECO:0000256" key="1">
    <source>
        <dbReference type="ARBA" id="ARBA00007447"/>
    </source>
</evidence>
<dbReference type="Pfam" id="PF00026">
    <property type="entry name" value="Asp"/>
    <property type="match status" value="1"/>
</dbReference>
<sequence length="562" mass="61272">MAIPPAPRQLRQRRKSLSSLMLLPRILALLVLGSSSLCVASAPLNSQSQPEVQIQLPTREQQQAKQEQQQQHRLNVLHEPVRSVWEHQAGQAKLTARASAVLHHPHEPGTRGRAEWDGAGEGSVRREKWETRGAQDGRSWSYGGSHALRAEDGERDNEWLVEIGYGTPAQKLKVVLDSGSAGGWLYSPSCCYPRDHDYFDPQRSLTFANRTLDEEGKARRATSAVAGTPWNASYGSAKAETFGYVGYDTLQLSSTLQVADVNLALATSLTGPSREKRKMEGLVGLLPSRVVRRDFPGGWNTPFEKAIDDDLLGKPYLSIALQKADRRTGEGGGGSYLFGAVDSKAQRGPLVWMDVQSQTFWGVVFDGLSMGHGEDEYHNVSDPADERRRVVLDTGTALILLSAPAADAVNSRIHGSFKRSATASDDELVALNSTRRDIGGESVVPVANPWLVPCRTGLEEYDLELPPEDRTQPFYISLGRTRFGIPPQDFVFWPNQPYPTSLTGGRKDLCLSAFQPTSAGYSVLGGVFFKNALVVLDNAGGSEQGGSGRKVGVAKRADVVEP</sequence>
<dbReference type="PANTHER" id="PTHR47966:SF51">
    <property type="entry name" value="BETA-SITE APP-CLEAVING ENZYME, ISOFORM A-RELATED"/>
    <property type="match status" value="1"/>
</dbReference>
<feature type="compositionally biased region" description="Basic and acidic residues" evidence="3">
    <location>
        <begin position="123"/>
        <end position="135"/>
    </location>
</feature>
<dbReference type="OrthoDB" id="2747330at2759"/>
<dbReference type="InterPro" id="IPR034164">
    <property type="entry name" value="Pepsin-like_dom"/>
</dbReference>
<feature type="signal peptide" evidence="4">
    <location>
        <begin position="1"/>
        <end position="28"/>
    </location>
</feature>
<dbReference type="CDD" id="cd05471">
    <property type="entry name" value="pepsin_like"/>
    <property type="match status" value="1"/>
</dbReference>
<reference evidence="6 7" key="1">
    <citation type="journal article" date="2018" name="Mol. Biol. Evol.">
        <title>Broad Genomic Sampling Reveals a Smut Pathogenic Ancestry of the Fungal Clade Ustilaginomycotina.</title>
        <authorList>
            <person name="Kijpornyongpan T."/>
            <person name="Mondo S.J."/>
            <person name="Barry K."/>
            <person name="Sandor L."/>
            <person name="Lee J."/>
            <person name="Lipzen A."/>
            <person name="Pangilinan J."/>
            <person name="LaButti K."/>
            <person name="Hainaut M."/>
            <person name="Henrissat B."/>
            <person name="Grigoriev I.V."/>
            <person name="Spatafora J.W."/>
            <person name="Aime M.C."/>
        </authorList>
    </citation>
    <scope>NUCLEOTIDE SEQUENCE [LARGE SCALE GENOMIC DNA]</scope>
    <source>
        <strain evidence="6 7">MCA 4718</strain>
    </source>
</reference>
<dbReference type="SUPFAM" id="SSF50630">
    <property type="entry name" value="Acid proteases"/>
    <property type="match status" value="1"/>
</dbReference>
<dbReference type="AlphaFoldDB" id="A0A316UA84"/>
<dbReference type="RefSeq" id="XP_025349276.1">
    <property type="nucleotide sequence ID" value="XM_025494825.1"/>
</dbReference>
<protein>
    <submittedName>
        <fullName evidence="6">Acid protease</fullName>
    </submittedName>
</protein>
<evidence type="ECO:0000313" key="7">
    <source>
        <dbReference type="Proteomes" id="UP000245942"/>
    </source>
</evidence>
<feature type="compositionally biased region" description="Basic and acidic residues" evidence="3">
    <location>
        <begin position="104"/>
        <end position="116"/>
    </location>
</feature>
<name>A0A316UA84_9BASI</name>
<evidence type="ECO:0000256" key="3">
    <source>
        <dbReference type="SAM" id="MobiDB-lite"/>
    </source>
</evidence>
<dbReference type="STRING" id="1684307.A0A316UA84"/>
<gene>
    <name evidence="6" type="ORF">BCV69DRAFT_310945</name>
</gene>
<keyword evidence="6" id="KW-0645">Protease</keyword>
<feature type="active site" evidence="2">
    <location>
        <position position="393"/>
    </location>
</feature>
<dbReference type="GO" id="GO:0006508">
    <property type="term" value="P:proteolysis"/>
    <property type="evidence" value="ECO:0007669"/>
    <property type="project" value="UniProtKB-KW"/>
</dbReference>
<keyword evidence="4" id="KW-0732">Signal</keyword>
<evidence type="ECO:0000256" key="2">
    <source>
        <dbReference type="PIRSR" id="PIRSR601461-1"/>
    </source>
</evidence>
<dbReference type="InterPro" id="IPR033121">
    <property type="entry name" value="PEPTIDASE_A1"/>
</dbReference>
<organism evidence="6 7">
    <name type="scientific">Pseudomicrostroma glucosiphilum</name>
    <dbReference type="NCBI Taxonomy" id="1684307"/>
    <lineage>
        <taxon>Eukaryota</taxon>
        <taxon>Fungi</taxon>
        <taxon>Dikarya</taxon>
        <taxon>Basidiomycota</taxon>
        <taxon>Ustilaginomycotina</taxon>
        <taxon>Exobasidiomycetes</taxon>
        <taxon>Microstromatales</taxon>
        <taxon>Microstromatales incertae sedis</taxon>
        <taxon>Pseudomicrostroma</taxon>
    </lineage>
</organism>
<dbReference type="Proteomes" id="UP000245942">
    <property type="component" value="Unassembled WGS sequence"/>
</dbReference>
<evidence type="ECO:0000313" key="6">
    <source>
        <dbReference type="EMBL" id="PWN22116.1"/>
    </source>
</evidence>
<feature type="region of interest" description="Disordered" evidence="3">
    <location>
        <begin position="104"/>
        <end position="138"/>
    </location>
</feature>
<feature type="region of interest" description="Disordered" evidence="3">
    <location>
        <begin position="542"/>
        <end position="562"/>
    </location>
</feature>
<proteinExistence type="inferred from homology"/>
<keyword evidence="6" id="KW-0378">Hydrolase</keyword>
<dbReference type="PRINTS" id="PR00792">
    <property type="entry name" value="PEPSIN"/>
</dbReference>
<accession>A0A316UA84</accession>
<evidence type="ECO:0000259" key="5">
    <source>
        <dbReference type="PROSITE" id="PS51767"/>
    </source>
</evidence>
<evidence type="ECO:0000256" key="4">
    <source>
        <dbReference type="SAM" id="SignalP"/>
    </source>
</evidence>
<feature type="compositionally biased region" description="Low complexity" evidence="3">
    <location>
        <begin position="60"/>
        <end position="71"/>
    </location>
</feature>
<feature type="region of interest" description="Disordered" evidence="3">
    <location>
        <begin position="51"/>
        <end position="72"/>
    </location>
</feature>